<dbReference type="Proteomes" id="UP001259572">
    <property type="component" value="Unassembled WGS sequence"/>
</dbReference>
<keyword evidence="3" id="KW-1185">Reference proteome</keyword>
<reference evidence="2 3" key="1">
    <citation type="submission" date="2023-05" db="EMBL/GenBank/DDBJ databases">
        <authorList>
            <person name="Guo Y."/>
        </authorList>
    </citation>
    <scope>NUCLEOTIDE SEQUENCE [LARGE SCALE GENOMIC DNA]</scope>
    <source>
        <strain evidence="2 3">GR2756</strain>
    </source>
</reference>
<proteinExistence type="predicted"/>
<evidence type="ECO:0000313" key="3">
    <source>
        <dbReference type="Proteomes" id="UP001259572"/>
    </source>
</evidence>
<comment type="caution">
    <text evidence="2">The sequence shown here is derived from an EMBL/GenBank/DDBJ whole genome shotgun (WGS) entry which is preliminary data.</text>
</comment>
<protein>
    <submittedName>
        <fullName evidence="2">Ribonuclease</fullName>
    </submittedName>
</protein>
<evidence type="ECO:0000256" key="1">
    <source>
        <dbReference type="SAM" id="MobiDB-lite"/>
    </source>
</evidence>
<feature type="region of interest" description="Disordered" evidence="1">
    <location>
        <begin position="103"/>
        <end position="132"/>
    </location>
</feature>
<accession>A0ABU3Q8K4</accession>
<organism evidence="2 3">
    <name type="scientific">Sphingosinicella rhizophila</name>
    <dbReference type="NCBI Taxonomy" id="3050082"/>
    <lineage>
        <taxon>Bacteria</taxon>
        <taxon>Pseudomonadati</taxon>
        <taxon>Pseudomonadota</taxon>
        <taxon>Alphaproteobacteria</taxon>
        <taxon>Sphingomonadales</taxon>
        <taxon>Sphingosinicellaceae</taxon>
        <taxon>Sphingosinicella</taxon>
    </lineage>
</organism>
<dbReference type="RefSeq" id="WP_315726816.1">
    <property type="nucleotide sequence ID" value="NZ_JAVUPU010000005.1"/>
</dbReference>
<gene>
    <name evidence="2" type="ORF">RQX22_12280</name>
</gene>
<evidence type="ECO:0000313" key="2">
    <source>
        <dbReference type="EMBL" id="MDT9599729.1"/>
    </source>
</evidence>
<dbReference type="EMBL" id="JAVUPU010000005">
    <property type="protein sequence ID" value="MDT9599729.1"/>
    <property type="molecule type" value="Genomic_DNA"/>
</dbReference>
<sequence length="330" mass="34893">MARLQGPEWLYEEGIGENRAILIEDGQIAEAAIELPGTLPAGSIVPARMTRILVPRRRGILAIEGGEALIEPLAADLTEGQALTVEILREALAEEGRSKLARARASSAPVRPGPTLRDRIGGATRSDPVGPDRFEEAGWSELLEEASSGEIAFIGGALRMSLTPAMTLFDVDGDLPPAVLAMAGAEAAARAIRRFGVTGSIGIDLPTMPAKADRQAAAEAVDAILPQPFERTAVNGFGFLQIVRKRERPSLPELLQADRVGAAARALLRRAERTPGSGPRILHAAPAVAARIERHPQWLDALARRLGAPASLQAEPGLAISAGHVHSRTL</sequence>
<name>A0ABU3Q8K4_9SPHN</name>